<evidence type="ECO:0000313" key="8">
    <source>
        <dbReference type="Proteomes" id="UP000051845"/>
    </source>
</evidence>
<dbReference type="InterPro" id="IPR013154">
    <property type="entry name" value="ADH-like_N"/>
</dbReference>
<dbReference type="InterPro" id="IPR013149">
    <property type="entry name" value="ADH-like_C"/>
</dbReference>
<dbReference type="InterPro" id="IPR036291">
    <property type="entry name" value="NAD(P)-bd_dom_sf"/>
</dbReference>
<evidence type="ECO:0000256" key="4">
    <source>
        <dbReference type="ARBA" id="ARBA00023002"/>
    </source>
</evidence>
<keyword evidence="4" id="KW-0560">Oxidoreductase</keyword>
<dbReference type="GO" id="GO:0016491">
    <property type="term" value="F:oxidoreductase activity"/>
    <property type="evidence" value="ECO:0007669"/>
    <property type="project" value="UniProtKB-KW"/>
</dbReference>
<dbReference type="InterPro" id="IPR020843">
    <property type="entry name" value="ER"/>
</dbReference>
<evidence type="ECO:0000313" key="7">
    <source>
        <dbReference type="EMBL" id="KRM77104.1"/>
    </source>
</evidence>
<dbReference type="AlphaFoldDB" id="A0A0R2BE56"/>
<dbReference type="EMBL" id="AYYR01000013">
    <property type="protein sequence ID" value="KRM77104.1"/>
    <property type="molecule type" value="Genomic_DNA"/>
</dbReference>
<dbReference type="Pfam" id="PF00107">
    <property type="entry name" value="ADH_zinc_N"/>
    <property type="match status" value="1"/>
</dbReference>
<dbReference type="Gene3D" id="3.40.50.720">
    <property type="entry name" value="NAD(P)-binding Rossmann-like Domain"/>
    <property type="match status" value="1"/>
</dbReference>
<gene>
    <name evidence="7" type="ORF">FC82_GL000335</name>
</gene>
<comment type="cofactor">
    <cofactor evidence="1 5">
        <name>Zn(2+)</name>
        <dbReference type="ChEBI" id="CHEBI:29105"/>
    </cofactor>
</comment>
<evidence type="ECO:0000259" key="6">
    <source>
        <dbReference type="SMART" id="SM00829"/>
    </source>
</evidence>
<dbReference type="STRING" id="33960.TY91_14240"/>
<evidence type="ECO:0000256" key="3">
    <source>
        <dbReference type="ARBA" id="ARBA00022833"/>
    </source>
</evidence>
<dbReference type="SUPFAM" id="SSF51735">
    <property type="entry name" value="NAD(P)-binding Rossmann-fold domains"/>
    <property type="match status" value="1"/>
</dbReference>
<dbReference type="SUPFAM" id="SSF50129">
    <property type="entry name" value="GroES-like"/>
    <property type="match status" value="1"/>
</dbReference>
<dbReference type="Proteomes" id="UP000051845">
    <property type="component" value="Unassembled WGS sequence"/>
</dbReference>
<dbReference type="GO" id="GO:0008270">
    <property type="term" value="F:zinc ion binding"/>
    <property type="evidence" value="ECO:0007669"/>
    <property type="project" value="InterPro"/>
</dbReference>
<evidence type="ECO:0000256" key="5">
    <source>
        <dbReference type="RuleBase" id="RU361277"/>
    </source>
</evidence>
<keyword evidence="2 5" id="KW-0479">Metal-binding</keyword>
<name>A0A0R2BE56_SECCO</name>
<evidence type="ECO:0000256" key="1">
    <source>
        <dbReference type="ARBA" id="ARBA00001947"/>
    </source>
</evidence>
<comment type="similarity">
    <text evidence="5">Belongs to the zinc-containing alcohol dehydrogenase family.</text>
</comment>
<dbReference type="CDD" id="cd08287">
    <property type="entry name" value="FDH_like_ADH3"/>
    <property type="match status" value="1"/>
</dbReference>
<dbReference type="PANTHER" id="PTHR42813">
    <property type="entry name" value="ZINC-TYPE ALCOHOL DEHYDROGENASE-LIKE"/>
    <property type="match status" value="1"/>
</dbReference>
<sequence>MRLKALLAENTQKNMMFQRLFVEKTQIPIYFAKTLALKSTLRFTVWLLKNKRRLHYMKAAVFIEPGKVEIQDLPKPTIQEPTDAIIRVVRASVCGSDLWWFRGISERPHNTPVGHEAIGVIEEVGADVKNVKAGDFVIVPFTHGCGHCAACLAGFDGNCLNAKEMGSSGFQAEYLRFTNADWALVKIPGQPSDYTDEQLNSLVTLADVMATGYHAAASAEVKEGDTVVVMGDGAVGLCGVLSAKLRGAKRIIAMSRHEDRQKLAREFGATDIIAERGDDAVAKVMELTEGGADAVLECVGTEQSVDTAVKVGRPGAVVGRVGVPQKAEMNTNNLFWRNIGLRGGVASVTTYDKAELLKAVLDGKINPGKVFTQQFALDDVQAAYDAMDQRKAIKSLLIVEK</sequence>
<dbReference type="PROSITE" id="PS00059">
    <property type="entry name" value="ADH_ZINC"/>
    <property type="match status" value="1"/>
</dbReference>
<feature type="domain" description="Enoyl reductase (ER)" evidence="6">
    <location>
        <begin position="66"/>
        <end position="397"/>
    </location>
</feature>
<reference evidence="7 8" key="1">
    <citation type="journal article" date="2015" name="Genome Announc.">
        <title>Expanding the biotechnology potential of lactobacilli through comparative genomics of 213 strains and associated genera.</title>
        <authorList>
            <person name="Sun Z."/>
            <person name="Harris H.M."/>
            <person name="McCann A."/>
            <person name="Guo C."/>
            <person name="Argimon S."/>
            <person name="Zhang W."/>
            <person name="Yang X."/>
            <person name="Jeffery I.B."/>
            <person name="Cooney J.C."/>
            <person name="Kagawa T.F."/>
            <person name="Liu W."/>
            <person name="Song Y."/>
            <person name="Salvetti E."/>
            <person name="Wrobel A."/>
            <person name="Rasinkangas P."/>
            <person name="Parkhill J."/>
            <person name="Rea M.C."/>
            <person name="O'Sullivan O."/>
            <person name="Ritari J."/>
            <person name="Douillard F.P."/>
            <person name="Paul Ross R."/>
            <person name="Yang R."/>
            <person name="Briner A.E."/>
            <person name="Felis G.E."/>
            <person name="de Vos W.M."/>
            <person name="Barrangou R."/>
            <person name="Klaenhammer T.R."/>
            <person name="Caufield P.W."/>
            <person name="Cui Y."/>
            <person name="Zhang H."/>
            <person name="O'Toole P.W."/>
        </authorList>
    </citation>
    <scope>NUCLEOTIDE SEQUENCE [LARGE SCALE GENOMIC DNA]</scope>
    <source>
        <strain evidence="7 8">DSM 20515</strain>
    </source>
</reference>
<protein>
    <submittedName>
        <fullName evidence="7">Alcohol dehydrogenase</fullName>
    </submittedName>
</protein>
<dbReference type="SMART" id="SM00829">
    <property type="entry name" value="PKS_ER"/>
    <property type="match status" value="1"/>
</dbReference>
<evidence type="ECO:0000256" key="2">
    <source>
        <dbReference type="ARBA" id="ARBA00022723"/>
    </source>
</evidence>
<dbReference type="PANTHER" id="PTHR42813:SF2">
    <property type="entry name" value="DEHYDROGENASE, ZINC-CONTAINING, PUTATIVE (AFU_ORTHOLOGUE AFUA_2G02810)-RELATED"/>
    <property type="match status" value="1"/>
</dbReference>
<dbReference type="Gene3D" id="3.90.180.10">
    <property type="entry name" value="Medium-chain alcohol dehydrogenases, catalytic domain"/>
    <property type="match status" value="1"/>
</dbReference>
<proteinExistence type="inferred from homology"/>
<comment type="caution">
    <text evidence="7">The sequence shown here is derived from an EMBL/GenBank/DDBJ whole genome shotgun (WGS) entry which is preliminary data.</text>
</comment>
<organism evidence="7 8">
    <name type="scientific">Secundilactobacillus collinoides DSM 20515 = JCM 1123</name>
    <dbReference type="NCBI Taxonomy" id="1423733"/>
    <lineage>
        <taxon>Bacteria</taxon>
        <taxon>Bacillati</taxon>
        <taxon>Bacillota</taxon>
        <taxon>Bacilli</taxon>
        <taxon>Lactobacillales</taxon>
        <taxon>Lactobacillaceae</taxon>
        <taxon>Secundilactobacillus</taxon>
    </lineage>
</organism>
<keyword evidence="3 5" id="KW-0862">Zinc</keyword>
<dbReference type="InterPro" id="IPR011032">
    <property type="entry name" value="GroES-like_sf"/>
</dbReference>
<dbReference type="Pfam" id="PF08240">
    <property type="entry name" value="ADH_N"/>
    <property type="match status" value="1"/>
</dbReference>
<accession>A0A0R2BE56</accession>
<dbReference type="PATRIC" id="fig|1423733.4.peg.359"/>
<dbReference type="InterPro" id="IPR002328">
    <property type="entry name" value="ADH_Zn_CS"/>
</dbReference>